<proteinExistence type="predicted"/>
<dbReference type="EMBL" id="JNVM01000040">
    <property type="protein sequence ID" value="KEQ22312.1"/>
    <property type="molecule type" value="Genomic_DNA"/>
</dbReference>
<evidence type="ECO:0000313" key="1">
    <source>
        <dbReference type="EMBL" id="KEQ22312.1"/>
    </source>
</evidence>
<organism evidence="1 2">
    <name type="scientific">Paenibacillus tyrfis</name>
    <dbReference type="NCBI Taxonomy" id="1501230"/>
    <lineage>
        <taxon>Bacteria</taxon>
        <taxon>Bacillati</taxon>
        <taxon>Bacillota</taxon>
        <taxon>Bacilli</taxon>
        <taxon>Bacillales</taxon>
        <taxon>Paenibacillaceae</taxon>
        <taxon>Paenibacillus</taxon>
    </lineage>
</organism>
<sequence length="337" mass="37995">MPVTTFLRDMFAPGYDTFPTKHVIFDFKKNKQRVAPFVAAGSGPINIRRDGFRTEIYEAPFINLSAPYDVDLLQTRLPGENVFGGLTPDERALQLMQQDYMELDDMITRREELMIAQMLQYGIATITGYVDDSATVVRTDTIDYGFENIINLTGADQWNQSTSKKYNDLEKAVTTSRQAGYNPTAAILGSEAWANMRADSNFMDKYMDLRYAQFGAINPQLNIANGNGYIYIGRLTELGLDLYRYDAWYFDENDGKMKPYISPEKVIVGPENIAERLYGANTLIPQGSDNFVTIEAPRATKVTIDRNNDTKSLIVKSRPVPQPFDVSAWAVINTVTT</sequence>
<evidence type="ECO:0000313" key="2">
    <source>
        <dbReference type="Proteomes" id="UP000028123"/>
    </source>
</evidence>
<comment type="caution">
    <text evidence="1">The sequence shown here is derived from an EMBL/GenBank/DDBJ whole genome shotgun (WGS) entry which is preliminary data.</text>
</comment>
<reference evidence="1 2" key="1">
    <citation type="submission" date="2014-06" db="EMBL/GenBank/DDBJ databases">
        <title>Draft genome sequence of Paenibacillus sp. MSt1.</title>
        <authorList>
            <person name="Aw Y.K."/>
            <person name="Ong K.S."/>
            <person name="Gan H.M."/>
            <person name="Lee S.M."/>
        </authorList>
    </citation>
    <scope>NUCLEOTIDE SEQUENCE [LARGE SCALE GENOMIC DNA]</scope>
    <source>
        <strain evidence="1 2">MSt1</strain>
    </source>
</reference>
<keyword evidence="2" id="KW-1185">Reference proteome</keyword>
<evidence type="ECO:0008006" key="3">
    <source>
        <dbReference type="Google" id="ProtNLM"/>
    </source>
</evidence>
<dbReference type="Gene3D" id="3.30.1930.10">
    <property type="entry name" value="capsid protein of prophage domain"/>
    <property type="match status" value="1"/>
</dbReference>
<dbReference type="AlphaFoldDB" id="A0A081NV39"/>
<dbReference type="eggNOG" id="ENOG502Z8WK">
    <property type="taxonomic scope" value="Bacteria"/>
</dbReference>
<dbReference type="Pfam" id="PF03864">
    <property type="entry name" value="Phage_cap_E"/>
    <property type="match status" value="1"/>
</dbReference>
<dbReference type="InterPro" id="IPR005564">
    <property type="entry name" value="Major_capsid_GpE"/>
</dbReference>
<dbReference type="Gene3D" id="3.15.30.10">
    <property type="entry name" value="putative capsid protein of prophage domain like"/>
    <property type="match status" value="1"/>
</dbReference>
<protein>
    <recommendedName>
        <fullName evidence="3">Phage capsid protein</fullName>
    </recommendedName>
</protein>
<gene>
    <name evidence="1" type="ORF">ET33_26440</name>
</gene>
<name>A0A081NV39_9BACL</name>
<dbReference type="Proteomes" id="UP000028123">
    <property type="component" value="Unassembled WGS sequence"/>
</dbReference>
<accession>A0A081NV39</accession>